<protein>
    <submittedName>
        <fullName evidence="1">Uncharacterized protein</fullName>
    </submittedName>
</protein>
<gene>
    <name evidence="1" type="ORF">X797_005943</name>
</gene>
<name>A0A0A1UUB5_9HYPO</name>
<accession>A0A0A1UUB5</accession>
<organism evidence="1 2">
    <name type="scientific">Metarhizium robertsii</name>
    <dbReference type="NCBI Taxonomy" id="568076"/>
    <lineage>
        <taxon>Eukaryota</taxon>
        <taxon>Fungi</taxon>
        <taxon>Dikarya</taxon>
        <taxon>Ascomycota</taxon>
        <taxon>Pezizomycotina</taxon>
        <taxon>Sordariomycetes</taxon>
        <taxon>Hypocreomycetidae</taxon>
        <taxon>Hypocreales</taxon>
        <taxon>Clavicipitaceae</taxon>
        <taxon>Metarhizium</taxon>
    </lineage>
</organism>
<evidence type="ECO:0000313" key="2">
    <source>
        <dbReference type="Proteomes" id="UP000030151"/>
    </source>
</evidence>
<dbReference type="OrthoDB" id="37659at2759"/>
<reference evidence="1 2" key="1">
    <citation type="submission" date="2014-02" db="EMBL/GenBank/DDBJ databases">
        <title>The genome sequence of the entomopathogenic fungus Metarhizium robertsii ARSEF 2575.</title>
        <authorList>
            <person name="Giuliano Garisto Donzelli B."/>
            <person name="Roe B.A."/>
            <person name="Macmil S.L."/>
            <person name="Krasnoff S.B."/>
            <person name="Gibson D.M."/>
        </authorList>
    </citation>
    <scope>NUCLEOTIDE SEQUENCE [LARGE SCALE GENOMIC DNA]</scope>
    <source>
        <strain evidence="1 2">ARSEF 2575</strain>
    </source>
</reference>
<dbReference type="EMBL" id="JELW01000010">
    <property type="protein sequence ID" value="EXV00929.1"/>
    <property type="molecule type" value="Genomic_DNA"/>
</dbReference>
<comment type="caution">
    <text evidence="1">The sequence shown here is derived from an EMBL/GenBank/DDBJ whole genome shotgun (WGS) entry which is preliminary data.</text>
</comment>
<dbReference type="AlphaFoldDB" id="A0A0A1UUB5"/>
<proteinExistence type="predicted"/>
<sequence length="77" mass="8062">MGTNSGIGAANDDGGRKLSMLVDKLVNLPYPLLGSGSQHVRVGQPLGASAESYAEFVAAREAMFETIADATIPHFEL</sequence>
<evidence type="ECO:0000313" key="1">
    <source>
        <dbReference type="EMBL" id="EXV00929.1"/>
    </source>
</evidence>
<dbReference type="HOGENOM" id="CLU_2812957_0_0_1"/>
<dbReference type="Proteomes" id="UP000030151">
    <property type="component" value="Unassembled WGS sequence"/>
</dbReference>